<dbReference type="EMBL" id="MU795099">
    <property type="protein sequence ID" value="KAJ3810483.1"/>
    <property type="molecule type" value="Genomic_DNA"/>
</dbReference>
<sequence length="627" mass="66307">MPKSEDSATLRYIRRQTRRLTSSITTLINGRRDVGTSTVASPRDELHLYENSQSAVEDSGSIQDSRINSNFVDSTEPGVYCVEQDPVAINLQSQTDSKETMESGTVDGIASSFFVTEPINPEAPVPPPEMIMTISTRGPVGQVAQLDVADNLLSTSAPVATTDPKPKNQNTLQEGLEETVQLCREGSVQSSNAVPSRLREITSSHRDEQPELKETIILSPGAGRLPVGGSSSYRGAIIGSTQNTVARSPSILSSHTAPAPSSSSEHTLTHISTADIATVIDSDAPNVSSSYTDNDALVSVTTPAIKSDTYVGLSCSTASSGLEVKLGVRSSNSVDIPSAFSMASIPTCITGSTASSSRPSVTPKPSHTANSQAESDQPNNPAPSPGLDLSNTNPPSATKGRVRQLSEIAHLPAFYGSNDVVRMNWRKGYGAYEGQTALPTWNPVTKQWHHPRTVRAPIVSASAAPVCVIPVKCSASALAAPVMIPNPASTLSATTIASSTSREGLPSIKSSTLQQGKVQVKTAHTVVKNAEAGISHVPTMTENMSPSPRRSVRIAHSATFPRVSLPSQSAVVMPLLRKRPRQTEDEDVTSEGNAGPGTGESASKKVKPNAGRLNTKNPTRERLMRQQ</sequence>
<accession>A0ACC1U0U9</accession>
<reference evidence="1" key="1">
    <citation type="submission" date="2022-09" db="EMBL/GenBank/DDBJ databases">
        <title>A Global Phylogenomic Analysis of the Shiitake Genus Lentinula.</title>
        <authorList>
            <consortium name="DOE Joint Genome Institute"/>
            <person name="Sierra-Patev S."/>
            <person name="Min B."/>
            <person name="Naranjo-Ortiz M."/>
            <person name="Looney B."/>
            <person name="Konkel Z."/>
            <person name="Slot J.C."/>
            <person name="Sakamoto Y."/>
            <person name="Steenwyk J.L."/>
            <person name="Rokas A."/>
            <person name="Carro J."/>
            <person name="Camarero S."/>
            <person name="Ferreira P."/>
            <person name="Molpeceres G."/>
            <person name="Ruiz-Duenas F.J."/>
            <person name="Serrano A."/>
            <person name="Henrissat B."/>
            <person name="Drula E."/>
            <person name="Hughes K.W."/>
            <person name="Mata J.L."/>
            <person name="Ishikawa N.K."/>
            <person name="Vargas-Isla R."/>
            <person name="Ushijima S."/>
            <person name="Smith C.A."/>
            <person name="Ahrendt S."/>
            <person name="Andreopoulos W."/>
            <person name="He G."/>
            <person name="Labutti K."/>
            <person name="Lipzen A."/>
            <person name="Ng V."/>
            <person name="Riley R."/>
            <person name="Sandor L."/>
            <person name="Barry K."/>
            <person name="Martinez A.T."/>
            <person name="Xiao Y."/>
            <person name="Gibbons J.G."/>
            <person name="Terashima K."/>
            <person name="Grigoriev I.V."/>
            <person name="Hibbett D.S."/>
        </authorList>
    </citation>
    <scope>NUCLEOTIDE SEQUENCE</scope>
    <source>
        <strain evidence="1">TMI1499</strain>
    </source>
</reference>
<gene>
    <name evidence="1" type="ORF">F5876DRAFT_76709</name>
</gene>
<name>A0ACC1U0U9_9AGAR</name>
<proteinExistence type="predicted"/>
<dbReference type="Proteomes" id="UP001163835">
    <property type="component" value="Unassembled WGS sequence"/>
</dbReference>
<keyword evidence="2" id="KW-1185">Reference proteome</keyword>
<protein>
    <submittedName>
        <fullName evidence="1">Uncharacterized protein</fullName>
    </submittedName>
</protein>
<evidence type="ECO:0000313" key="1">
    <source>
        <dbReference type="EMBL" id="KAJ3810483.1"/>
    </source>
</evidence>
<comment type="caution">
    <text evidence="1">The sequence shown here is derived from an EMBL/GenBank/DDBJ whole genome shotgun (WGS) entry which is preliminary data.</text>
</comment>
<evidence type="ECO:0000313" key="2">
    <source>
        <dbReference type="Proteomes" id="UP001163835"/>
    </source>
</evidence>
<organism evidence="1 2">
    <name type="scientific">Lentinula aff. lateritia</name>
    <dbReference type="NCBI Taxonomy" id="2804960"/>
    <lineage>
        <taxon>Eukaryota</taxon>
        <taxon>Fungi</taxon>
        <taxon>Dikarya</taxon>
        <taxon>Basidiomycota</taxon>
        <taxon>Agaricomycotina</taxon>
        <taxon>Agaricomycetes</taxon>
        <taxon>Agaricomycetidae</taxon>
        <taxon>Agaricales</taxon>
        <taxon>Marasmiineae</taxon>
        <taxon>Omphalotaceae</taxon>
        <taxon>Lentinula</taxon>
    </lineage>
</organism>